<dbReference type="RefSeq" id="XP_031874901.1">
    <property type="nucleotide sequence ID" value="XM_032010847.1"/>
</dbReference>
<dbReference type="Gene3D" id="1.25.40.20">
    <property type="entry name" value="Ankyrin repeat-containing domain"/>
    <property type="match status" value="1"/>
</dbReference>
<gene>
    <name evidence="4" type="ORF">BP5553_02224</name>
</gene>
<dbReference type="Pfam" id="PF00023">
    <property type="entry name" value="Ank"/>
    <property type="match status" value="1"/>
</dbReference>
<dbReference type="STRING" id="2656787.A0A370U3A6"/>
<accession>A0A370U3A6</accession>
<evidence type="ECO:0000313" key="5">
    <source>
        <dbReference type="Proteomes" id="UP000254866"/>
    </source>
</evidence>
<dbReference type="Proteomes" id="UP000254866">
    <property type="component" value="Unassembled WGS sequence"/>
</dbReference>
<keyword evidence="1" id="KW-0677">Repeat</keyword>
<feature type="repeat" description="ANK" evidence="3">
    <location>
        <begin position="408"/>
        <end position="432"/>
    </location>
</feature>
<dbReference type="PROSITE" id="PS50088">
    <property type="entry name" value="ANK_REPEAT"/>
    <property type="match status" value="4"/>
</dbReference>
<keyword evidence="5" id="KW-1185">Reference proteome</keyword>
<proteinExistence type="predicted"/>
<keyword evidence="2 3" id="KW-0040">ANK repeat</keyword>
<dbReference type="GeneID" id="43595073"/>
<sequence length="569" mass="62814">MNLLSFPDDVFILIVERLVATIGICKAVQLRSVNSKFPSLKRGKQKSPMAFLDVAKSDATITLGSFNSTVMLAICGSQVIDINDPATPYLSRHMTPPLKGKILLAKSRSSEVTEDDRLSVIASVNQALDGLTHASEERRLEQHQMIAEAVAHKYRGSPFERENANRDISVDIEAQNLLCGAIVLGNMRLVNYLLQQRPCALAAVNTESPYFGQPLQLAAAWDHIDVVRYLLACGADPHRTSEDSEDGTNWVPDMKLGMAWGSVYRNPSGSALRAAVLTGHNDIAHLLLEPQYRLSHVKVEYFRAVLTAAQTGNLHLIELLIKMTGKTLSNFSGLGQEMLYVAAYYGQQEVVRMLLESGVSGVDVSEIPSKDVGHEGALSLAAQRGNATMVSFLLAHGAEVNFSLYNQSRHDPIHAAAIRGHQEVVEILLEHGDSSERALRNAADGGQLHLVKWLLNKDPKLPRKTWPDGREVGKEALQRAIVVKSPEVITLLVNSGVPLNDGYEDWEIPIVWAKQLAADWIVNLLLALGAENRDVDEDTPEDVPQNHWEGMRRGGVRLTQRTWEWASKY</sequence>
<evidence type="ECO:0000256" key="2">
    <source>
        <dbReference type="ARBA" id="ARBA00023043"/>
    </source>
</evidence>
<dbReference type="Pfam" id="PF12796">
    <property type="entry name" value="Ank_2"/>
    <property type="match status" value="2"/>
</dbReference>
<dbReference type="PANTHER" id="PTHR24198">
    <property type="entry name" value="ANKYRIN REPEAT AND PROTEIN KINASE DOMAIN-CONTAINING PROTEIN"/>
    <property type="match status" value="1"/>
</dbReference>
<comment type="caution">
    <text evidence="4">The sequence shown here is derived from an EMBL/GenBank/DDBJ whole genome shotgun (WGS) entry which is preliminary data.</text>
</comment>
<dbReference type="AlphaFoldDB" id="A0A370U3A6"/>
<dbReference type="InterPro" id="IPR002110">
    <property type="entry name" value="Ankyrin_rpt"/>
</dbReference>
<evidence type="ECO:0000256" key="3">
    <source>
        <dbReference type="PROSITE-ProRule" id="PRU00023"/>
    </source>
</evidence>
<protein>
    <submittedName>
        <fullName evidence="4">Uncharacterized protein</fullName>
    </submittedName>
</protein>
<reference evidence="4 5" key="1">
    <citation type="journal article" date="2018" name="IMA Fungus">
        <title>IMA Genome-F 9: Draft genome sequence of Annulohypoxylon stygium, Aspergillus mulundensis, Berkeleyomyces basicola (syn. Thielaviopsis basicola), Ceratocystis smalleyi, two Cercospora beticola strains, Coleophoma cylindrospora, Fusarium fracticaudum, Phialophora cf. hyalina, and Morchella septimelata.</title>
        <authorList>
            <person name="Wingfield B.D."/>
            <person name="Bills G.F."/>
            <person name="Dong Y."/>
            <person name="Huang W."/>
            <person name="Nel W.J."/>
            <person name="Swalarsk-Parry B.S."/>
            <person name="Vaghefi N."/>
            <person name="Wilken P.M."/>
            <person name="An Z."/>
            <person name="de Beer Z.W."/>
            <person name="De Vos L."/>
            <person name="Chen L."/>
            <person name="Duong T.A."/>
            <person name="Gao Y."/>
            <person name="Hammerbacher A."/>
            <person name="Kikkert J.R."/>
            <person name="Li Y."/>
            <person name="Li H."/>
            <person name="Li K."/>
            <person name="Li Q."/>
            <person name="Liu X."/>
            <person name="Ma X."/>
            <person name="Naidoo K."/>
            <person name="Pethybridge S.J."/>
            <person name="Sun J."/>
            <person name="Steenkamp E.T."/>
            <person name="van der Nest M.A."/>
            <person name="van Wyk S."/>
            <person name="Wingfield M.J."/>
            <person name="Xiong C."/>
            <person name="Yue Q."/>
            <person name="Zhang X."/>
        </authorList>
    </citation>
    <scope>NUCLEOTIDE SEQUENCE [LARGE SCALE GENOMIC DNA]</scope>
    <source>
        <strain evidence="4 5">BP 5553</strain>
    </source>
</reference>
<dbReference type="PROSITE" id="PS50297">
    <property type="entry name" value="ANK_REP_REGION"/>
    <property type="match status" value="3"/>
</dbReference>
<evidence type="ECO:0000313" key="4">
    <source>
        <dbReference type="EMBL" id="RDL42245.1"/>
    </source>
</evidence>
<organism evidence="4 5">
    <name type="scientific">Venustampulla echinocandica</name>
    <dbReference type="NCBI Taxonomy" id="2656787"/>
    <lineage>
        <taxon>Eukaryota</taxon>
        <taxon>Fungi</taxon>
        <taxon>Dikarya</taxon>
        <taxon>Ascomycota</taxon>
        <taxon>Pezizomycotina</taxon>
        <taxon>Leotiomycetes</taxon>
        <taxon>Helotiales</taxon>
        <taxon>Pleuroascaceae</taxon>
        <taxon>Venustampulla</taxon>
    </lineage>
</organism>
<dbReference type="SUPFAM" id="SSF48403">
    <property type="entry name" value="Ankyrin repeat"/>
    <property type="match status" value="1"/>
</dbReference>
<feature type="repeat" description="ANK" evidence="3">
    <location>
        <begin position="334"/>
        <end position="360"/>
    </location>
</feature>
<dbReference type="OrthoDB" id="4772757at2759"/>
<name>A0A370U3A6_9HELO</name>
<dbReference type="PANTHER" id="PTHR24198:SF165">
    <property type="entry name" value="ANKYRIN REPEAT-CONTAINING PROTEIN-RELATED"/>
    <property type="match status" value="1"/>
</dbReference>
<evidence type="ECO:0000256" key="1">
    <source>
        <dbReference type="ARBA" id="ARBA00022737"/>
    </source>
</evidence>
<feature type="repeat" description="ANK" evidence="3">
    <location>
        <begin position="373"/>
        <end position="401"/>
    </location>
</feature>
<dbReference type="SMART" id="SM00248">
    <property type="entry name" value="ANK"/>
    <property type="match status" value="7"/>
</dbReference>
<dbReference type="EMBL" id="NPIC01000001">
    <property type="protein sequence ID" value="RDL42245.1"/>
    <property type="molecule type" value="Genomic_DNA"/>
</dbReference>
<feature type="repeat" description="ANK" evidence="3">
    <location>
        <begin position="214"/>
        <end position="242"/>
    </location>
</feature>
<dbReference type="InterPro" id="IPR036770">
    <property type="entry name" value="Ankyrin_rpt-contain_sf"/>
</dbReference>